<feature type="domain" description="GRF-type" evidence="5">
    <location>
        <begin position="18"/>
        <end position="59"/>
    </location>
</feature>
<dbReference type="GO" id="GO:0008270">
    <property type="term" value="F:zinc ion binding"/>
    <property type="evidence" value="ECO:0007669"/>
    <property type="project" value="UniProtKB-KW"/>
</dbReference>
<dbReference type="Pfam" id="PF06839">
    <property type="entry name" value="Zn_ribbon_GRF"/>
    <property type="match status" value="1"/>
</dbReference>
<dbReference type="PANTHER" id="PTHR33248">
    <property type="entry name" value="ZINC ION-BINDING PROTEIN"/>
    <property type="match status" value="1"/>
</dbReference>
<name>A0AAV9M443_9SOLN</name>
<proteinExistence type="predicted"/>
<dbReference type="AlphaFoldDB" id="A0AAV9M443"/>
<evidence type="ECO:0000313" key="6">
    <source>
        <dbReference type="EMBL" id="KAK4732818.1"/>
    </source>
</evidence>
<keyword evidence="1" id="KW-0479">Metal-binding</keyword>
<keyword evidence="7" id="KW-1185">Reference proteome</keyword>
<protein>
    <recommendedName>
        <fullName evidence="5">GRF-type domain-containing protein</fullName>
    </recommendedName>
</protein>
<organism evidence="6 7">
    <name type="scientific">Solanum pinnatisectum</name>
    <name type="common">tansyleaf nightshade</name>
    <dbReference type="NCBI Taxonomy" id="50273"/>
    <lineage>
        <taxon>Eukaryota</taxon>
        <taxon>Viridiplantae</taxon>
        <taxon>Streptophyta</taxon>
        <taxon>Embryophyta</taxon>
        <taxon>Tracheophyta</taxon>
        <taxon>Spermatophyta</taxon>
        <taxon>Magnoliopsida</taxon>
        <taxon>eudicotyledons</taxon>
        <taxon>Gunneridae</taxon>
        <taxon>Pentapetalae</taxon>
        <taxon>asterids</taxon>
        <taxon>lamiids</taxon>
        <taxon>Solanales</taxon>
        <taxon>Solanaceae</taxon>
        <taxon>Solanoideae</taxon>
        <taxon>Solaneae</taxon>
        <taxon>Solanum</taxon>
    </lineage>
</organism>
<dbReference type="Proteomes" id="UP001311915">
    <property type="component" value="Unassembled WGS sequence"/>
</dbReference>
<sequence length="91" mass="10322">MSTSSSVSSPQQLQSHTCKWGLSAKCFTATTIENGGRRFYKCRRLGSNSCGYLNWFDEKLPSHVSMMIHNKKVELDSSRKNDVVWFVSLVT</sequence>
<evidence type="ECO:0000256" key="2">
    <source>
        <dbReference type="ARBA" id="ARBA00022771"/>
    </source>
</evidence>
<keyword evidence="2 4" id="KW-0863">Zinc-finger</keyword>
<gene>
    <name evidence="6" type="ORF">R3W88_025806</name>
</gene>
<evidence type="ECO:0000256" key="4">
    <source>
        <dbReference type="PROSITE-ProRule" id="PRU01343"/>
    </source>
</evidence>
<keyword evidence="3" id="KW-0862">Zinc</keyword>
<evidence type="ECO:0000313" key="7">
    <source>
        <dbReference type="Proteomes" id="UP001311915"/>
    </source>
</evidence>
<dbReference type="EMBL" id="JAWPEI010000003">
    <property type="protein sequence ID" value="KAK4732818.1"/>
    <property type="molecule type" value="Genomic_DNA"/>
</dbReference>
<comment type="caution">
    <text evidence="6">The sequence shown here is derived from an EMBL/GenBank/DDBJ whole genome shotgun (WGS) entry which is preliminary data.</text>
</comment>
<dbReference type="PROSITE" id="PS51999">
    <property type="entry name" value="ZF_GRF"/>
    <property type="match status" value="1"/>
</dbReference>
<evidence type="ECO:0000259" key="5">
    <source>
        <dbReference type="PROSITE" id="PS51999"/>
    </source>
</evidence>
<accession>A0AAV9M443</accession>
<evidence type="ECO:0000256" key="1">
    <source>
        <dbReference type="ARBA" id="ARBA00022723"/>
    </source>
</evidence>
<dbReference type="InterPro" id="IPR010666">
    <property type="entry name" value="Znf_GRF"/>
</dbReference>
<reference evidence="6 7" key="1">
    <citation type="submission" date="2023-10" db="EMBL/GenBank/DDBJ databases">
        <title>Genome-Wide Identification Analysis in wild type Solanum Pinnatisectum Reveals Some Genes Defensing Phytophthora Infestans.</title>
        <authorList>
            <person name="Sun C."/>
        </authorList>
    </citation>
    <scope>NUCLEOTIDE SEQUENCE [LARGE SCALE GENOMIC DNA]</scope>
    <source>
        <strain evidence="6">LQN</strain>
        <tissue evidence="6">Leaf</tissue>
    </source>
</reference>
<evidence type="ECO:0000256" key="3">
    <source>
        <dbReference type="ARBA" id="ARBA00022833"/>
    </source>
</evidence>